<dbReference type="Pfam" id="PF00096">
    <property type="entry name" value="zf-C2H2"/>
    <property type="match status" value="1"/>
</dbReference>
<keyword evidence="2" id="KW-0479">Metal-binding</keyword>
<feature type="domain" description="C2H2-type" evidence="9">
    <location>
        <begin position="249"/>
        <end position="272"/>
    </location>
</feature>
<feature type="domain" description="C2H2-type" evidence="9">
    <location>
        <begin position="447"/>
        <end position="475"/>
    </location>
</feature>
<dbReference type="STRING" id="151549.A0A4C1SX25"/>
<dbReference type="FunFam" id="3.30.160.60:FF:000065">
    <property type="entry name" value="B-cell CLL/lymphoma 6, member B"/>
    <property type="match status" value="1"/>
</dbReference>
<feature type="region of interest" description="Disordered" evidence="8">
    <location>
        <begin position="154"/>
        <end position="176"/>
    </location>
</feature>
<evidence type="ECO:0000256" key="5">
    <source>
        <dbReference type="ARBA" id="ARBA00022833"/>
    </source>
</evidence>
<keyword evidence="3" id="KW-0677">Repeat</keyword>
<accession>A0A4C1SX25</accession>
<dbReference type="EMBL" id="BGZK01000023">
    <property type="protein sequence ID" value="GBP06739.1"/>
    <property type="molecule type" value="Genomic_DNA"/>
</dbReference>
<evidence type="ECO:0000259" key="9">
    <source>
        <dbReference type="PROSITE" id="PS50157"/>
    </source>
</evidence>
<sequence length="554" mass="63506">MPQVCAVPRRRVPQCVEIIARCTVFWSTVSRTMISSTRTLSLKSVPFFVEEFHQFKTSSETVEDSSITQIENVKLEDDIKDDISNSEYDNDEQIFSAPLERTKPMKRKTENKRGLLKKLKLTKDSSKLSNGRRVRLLNKPLNKEVLKNLQARLHQTNSKEQKRRRGPKPNPNGLTPEEMKIQDKFAVKRLTVLEKRKQETRGKQQQVKKKPVRPKASTYCQTCDLTCSSRNWSKHIATIGHKIKTNEDFTCSVCKESLPSGEALRLHNRRLHPKRCGRSRGNPLLPKSWPAKCPHCNEELPDAQKYYWHFRKAHPDEPYPLIKNYICDVCGKRFKDKIKIGNGTGVEVECGAGIEIGKATKTEIESGTRLGLTTNAYLVYHRRTHFNDRPYKCTQCPKAFFEKQNLVIHEKWHSDQRPFPCSVCCKAFKTRGALQRHFMLHTGEKPYVCEFCGKAFNQSNSRKGHVKAVHLKEPTTYSRSRPRRPAARPPPRAATMPAEASLELPASEEGGVGQVKPKRAHERANVHVRIVWAYCVYVVSVESRAARFHVLDTA</sequence>
<protein>
    <submittedName>
        <fullName evidence="10">Zinc finger protein 79</fullName>
    </submittedName>
</protein>
<evidence type="ECO:0000256" key="1">
    <source>
        <dbReference type="ARBA" id="ARBA00004123"/>
    </source>
</evidence>
<keyword evidence="6" id="KW-0539">Nucleus</keyword>
<comment type="subcellular location">
    <subcellularLocation>
        <location evidence="1">Nucleus</location>
    </subcellularLocation>
</comment>
<evidence type="ECO:0000313" key="11">
    <source>
        <dbReference type="Proteomes" id="UP000299102"/>
    </source>
</evidence>
<keyword evidence="5" id="KW-0862">Zinc</keyword>
<dbReference type="Pfam" id="PF13912">
    <property type="entry name" value="zf-C2H2_6"/>
    <property type="match status" value="1"/>
</dbReference>
<keyword evidence="11" id="KW-1185">Reference proteome</keyword>
<evidence type="ECO:0000256" key="2">
    <source>
        <dbReference type="ARBA" id="ARBA00022723"/>
    </source>
</evidence>
<comment type="caution">
    <text evidence="10">The sequence shown here is derived from an EMBL/GenBank/DDBJ whole genome shotgun (WGS) entry which is preliminary data.</text>
</comment>
<dbReference type="Proteomes" id="UP000299102">
    <property type="component" value="Unassembled WGS sequence"/>
</dbReference>
<dbReference type="PANTHER" id="PTHR24394">
    <property type="entry name" value="ZINC FINGER PROTEIN"/>
    <property type="match status" value="1"/>
</dbReference>
<dbReference type="InterPro" id="IPR013087">
    <property type="entry name" value="Znf_C2H2_type"/>
</dbReference>
<evidence type="ECO:0000256" key="6">
    <source>
        <dbReference type="ARBA" id="ARBA00023242"/>
    </source>
</evidence>
<feature type="domain" description="C2H2-type" evidence="9">
    <location>
        <begin position="391"/>
        <end position="418"/>
    </location>
</feature>
<evidence type="ECO:0000256" key="8">
    <source>
        <dbReference type="SAM" id="MobiDB-lite"/>
    </source>
</evidence>
<dbReference type="GO" id="GO:0005634">
    <property type="term" value="C:nucleus"/>
    <property type="evidence" value="ECO:0007669"/>
    <property type="project" value="UniProtKB-SubCell"/>
</dbReference>
<gene>
    <name evidence="10" type="primary">ZNF79</name>
    <name evidence="10" type="ORF">EVAR_92679_1</name>
</gene>
<evidence type="ECO:0000256" key="3">
    <source>
        <dbReference type="ARBA" id="ARBA00022737"/>
    </source>
</evidence>
<proteinExistence type="predicted"/>
<dbReference type="FunFam" id="3.30.160.60:FF:000072">
    <property type="entry name" value="zinc finger protein 143 isoform X1"/>
    <property type="match status" value="1"/>
</dbReference>
<dbReference type="SMART" id="SM00355">
    <property type="entry name" value="ZnF_C2H2"/>
    <property type="match status" value="6"/>
</dbReference>
<dbReference type="OrthoDB" id="3437960at2759"/>
<dbReference type="PANTHER" id="PTHR24394:SF29">
    <property type="entry name" value="MYONEURIN"/>
    <property type="match status" value="1"/>
</dbReference>
<feature type="compositionally biased region" description="Low complexity" evidence="8">
    <location>
        <begin position="493"/>
        <end position="509"/>
    </location>
</feature>
<reference evidence="10 11" key="1">
    <citation type="journal article" date="2019" name="Commun. Biol.">
        <title>The bagworm genome reveals a unique fibroin gene that provides high tensile strength.</title>
        <authorList>
            <person name="Kono N."/>
            <person name="Nakamura H."/>
            <person name="Ohtoshi R."/>
            <person name="Tomita M."/>
            <person name="Numata K."/>
            <person name="Arakawa K."/>
        </authorList>
    </citation>
    <scope>NUCLEOTIDE SEQUENCE [LARGE SCALE GENOMIC DNA]</scope>
</reference>
<dbReference type="GO" id="GO:0000981">
    <property type="term" value="F:DNA-binding transcription factor activity, RNA polymerase II-specific"/>
    <property type="evidence" value="ECO:0007669"/>
    <property type="project" value="TreeGrafter"/>
</dbReference>
<dbReference type="PROSITE" id="PS00028">
    <property type="entry name" value="ZINC_FINGER_C2H2_1"/>
    <property type="match status" value="5"/>
</dbReference>
<dbReference type="FunFam" id="3.30.160.60:FF:000176">
    <property type="entry name" value="zinc finger protein 70"/>
    <property type="match status" value="1"/>
</dbReference>
<organism evidence="10 11">
    <name type="scientific">Eumeta variegata</name>
    <name type="common">Bagworm moth</name>
    <name type="synonym">Eumeta japonica</name>
    <dbReference type="NCBI Taxonomy" id="151549"/>
    <lineage>
        <taxon>Eukaryota</taxon>
        <taxon>Metazoa</taxon>
        <taxon>Ecdysozoa</taxon>
        <taxon>Arthropoda</taxon>
        <taxon>Hexapoda</taxon>
        <taxon>Insecta</taxon>
        <taxon>Pterygota</taxon>
        <taxon>Neoptera</taxon>
        <taxon>Endopterygota</taxon>
        <taxon>Lepidoptera</taxon>
        <taxon>Glossata</taxon>
        <taxon>Ditrysia</taxon>
        <taxon>Tineoidea</taxon>
        <taxon>Psychidae</taxon>
        <taxon>Oiketicinae</taxon>
        <taxon>Eumeta</taxon>
    </lineage>
</organism>
<evidence type="ECO:0000313" key="10">
    <source>
        <dbReference type="EMBL" id="GBP06739.1"/>
    </source>
</evidence>
<evidence type="ECO:0000256" key="7">
    <source>
        <dbReference type="PROSITE-ProRule" id="PRU00042"/>
    </source>
</evidence>
<dbReference type="AlphaFoldDB" id="A0A4C1SX25"/>
<name>A0A4C1SX25_EUMVA</name>
<feature type="domain" description="C2H2-type" evidence="9">
    <location>
        <begin position="419"/>
        <end position="446"/>
    </location>
</feature>
<keyword evidence="4 7" id="KW-0863">Zinc-finger</keyword>
<dbReference type="GO" id="GO:0008270">
    <property type="term" value="F:zinc ion binding"/>
    <property type="evidence" value="ECO:0007669"/>
    <property type="project" value="UniProtKB-KW"/>
</dbReference>
<dbReference type="InterPro" id="IPR036236">
    <property type="entry name" value="Znf_C2H2_sf"/>
</dbReference>
<evidence type="ECO:0000256" key="4">
    <source>
        <dbReference type="ARBA" id="ARBA00022771"/>
    </source>
</evidence>
<dbReference type="PROSITE" id="PS50157">
    <property type="entry name" value="ZINC_FINGER_C2H2_2"/>
    <property type="match status" value="4"/>
</dbReference>
<feature type="region of interest" description="Disordered" evidence="8">
    <location>
        <begin position="472"/>
        <end position="520"/>
    </location>
</feature>
<dbReference type="Gene3D" id="3.30.160.60">
    <property type="entry name" value="Classic Zinc Finger"/>
    <property type="match status" value="5"/>
</dbReference>
<dbReference type="SUPFAM" id="SSF57667">
    <property type="entry name" value="beta-beta-alpha zinc fingers"/>
    <property type="match status" value="2"/>
</dbReference>